<feature type="compositionally biased region" description="Pro residues" evidence="1">
    <location>
        <begin position="367"/>
        <end position="381"/>
    </location>
</feature>
<dbReference type="PROSITE" id="PS51257">
    <property type="entry name" value="PROKAR_LIPOPROTEIN"/>
    <property type="match status" value="1"/>
</dbReference>
<sequence>MPSHRSLRWVVLALLSALGLGCAALGPAHEIWNKTTDWLTGQTTIHLEILEPAHIMVPPDIQTLAVLDRSQATNMHEGAVGVIEAALTGEEIGADYKGRAEAMRGLMNTLGASPRFRVIQPILSQQEAESGIFDRELSWEAAHRICQRSGCEGIIALEAFDSNSTLTRQEKAEEILNEKGDKVQRWTYQLQRKTRVVVAWRLYDTQRMVVLDRLHDSARSRTWDAKGESHQEAVSRLPSQYETVHRLGIELGQEYARRVAPSYVTVPRKFYSSGDPRFKEAKAHVEVNHWPGAVRLWETVARESNPKLRDRAFFNLALARELEGDLTGALDLARKAALGLRNWPSREYVRLVEQRIEDQARLDRQMAPPPAPPNPSPRSRR</sequence>
<protein>
    <submittedName>
        <fullName evidence="2">Tetratricopeptide repeat protein</fullName>
    </submittedName>
</protein>
<accession>A0A932G0Z6</accession>
<name>A0A932G0Z6_UNCTE</name>
<dbReference type="Pfam" id="PF19867">
    <property type="entry name" value="DUF6340"/>
    <property type="match status" value="1"/>
</dbReference>
<dbReference type="InterPro" id="IPR045921">
    <property type="entry name" value="DUF6340"/>
</dbReference>
<gene>
    <name evidence="2" type="ORF">HYY20_08060</name>
</gene>
<comment type="caution">
    <text evidence="2">The sequence shown here is derived from an EMBL/GenBank/DDBJ whole genome shotgun (WGS) entry which is preliminary data.</text>
</comment>
<feature type="region of interest" description="Disordered" evidence="1">
    <location>
        <begin position="359"/>
        <end position="381"/>
    </location>
</feature>
<evidence type="ECO:0000256" key="1">
    <source>
        <dbReference type="SAM" id="MobiDB-lite"/>
    </source>
</evidence>
<evidence type="ECO:0000313" key="2">
    <source>
        <dbReference type="EMBL" id="MBI2876820.1"/>
    </source>
</evidence>
<proteinExistence type="predicted"/>
<dbReference type="AlphaFoldDB" id="A0A932G0Z6"/>
<dbReference type="EMBL" id="JACPRF010000243">
    <property type="protein sequence ID" value="MBI2876820.1"/>
    <property type="molecule type" value="Genomic_DNA"/>
</dbReference>
<reference evidence="2" key="1">
    <citation type="submission" date="2020-07" db="EMBL/GenBank/DDBJ databases">
        <title>Huge and variable diversity of episymbiotic CPR bacteria and DPANN archaea in groundwater ecosystems.</title>
        <authorList>
            <person name="He C.Y."/>
            <person name="Keren R."/>
            <person name="Whittaker M."/>
            <person name="Farag I.F."/>
            <person name="Doudna J."/>
            <person name="Cate J.H.D."/>
            <person name="Banfield J.F."/>
        </authorList>
    </citation>
    <scope>NUCLEOTIDE SEQUENCE</scope>
    <source>
        <strain evidence="2">NC_groundwater_672_Ag_B-0.1um_62_36</strain>
    </source>
</reference>
<organism evidence="2 3">
    <name type="scientific">Tectimicrobiota bacterium</name>
    <dbReference type="NCBI Taxonomy" id="2528274"/>
    <lineage>
        <taxon>Bacteria</taxon>
        <taxon>Pseudomonadati</taxon>
        <taxon>Nitrospinota/Tectimicrobiota group</taxon>
        <taxon>Candidatus Tectimicrobiota</taxon>
    </lineage>
</organism>
<evidence type="ECO:0000313" key="3">
    <source>
        <dbReference type="Proteomes" id="UP000769766"/>
    </source>
</evidence>
<dbReference type="Proteomes" id="UP000769766">
    <property type="component" value="Unassembled WGS sequence"/>
</dbReference>